<keyword evidence="4" id="KW-0479">Metal-binding</keyword>
<dbReference type="Gene3D" id="3.60.9.10">
    <property type="entry name" value="Aldehyde ferredoxin oxidoreductase, N-terminal domain"/>
    <property type="match status" value="1"/>
</dbReference>
<dbReference type="SUPFAM" id="SSF48310">
    <property type="entry name" value="Aldehyde ferredoxin oxidoreductase, C-terminal domains"/>
    <property type="match status" value="1"/>
</dbReference>
<dbReference type="SUPFAM" id="SSF56228">
    <property type="entry name" value="Aldehyde ferredoxin oxidoreductase, N-terminal domain"/>
    <property type="match status" value="1"/>
</dbReference>
<dbReference type="Gene3D" id="1.10.599.10">
    <property type="entry name" value="Aldehyde Ferredoxin Oxidoreductase Protein, subunit A, domain 3"/>
    <property type="match status" value="1"/>
</dbReference>
<dbReference type="AlphaFoldDB" id="A0A7V5HZA3"/>
<keyword evidence="7" id="KW-0411">Iron-sulfur</keyword>
<accession>A0A7V5HZA3</accession>
<sequence>MASGYWNKVLRIDLTNKKVVKEDVEDKIFRLFVGGAGFGAKILWEEVSPEKDPLHADNRLIFATGPLQGHPVPGGAKFSVVSKSPLTNTQADSAAGAKWGPFLKKAGYDALIIQGRSETPVYIYIDDDKVEIKDAKSIWGLDSYQAVDQIRKELGDERVSVATIGPAGEKLVRMACIVVDKHSFAGRCGLGAVMGSKNLKAVAVKGSKKVPVANLSLLKEYNRKYFKEIHNASIKSGLRPHGTPVLCITAEGFGDMPIKYWTGDTWPEGAKKIGAPNYTNVLSAKPYPCLYCPIGCHRNINIEEPTKYRLKGIGPEYETLGMLGTNLLIDDVKAIAVANDICNKLGIDTISTGACIGFAMECYEKGIISKKDTGGMEIKWGDPEILIELVKQIGNKEGFGSIFSEGALRAARKIGKNAEELVAHVKGLDFPAHDPRACWGMIPTYATGTRGACHMRGVEEDVEMSGFYIPEIGITKEKAQFFKREGKAFLAVKMQDYCALVNSLVLCVFMPDGGDLSFTSILNIFNSITGWEWDVQEAMKCGERIFTMQRLINLRDGYSKKDDILPPKMHVPAKKGFRAGKVPPVEELINEYYRLREWDENGHPSKRKLQELDLDL</sequence>
<dbReference type="SMART" id="SM00790">
    <property type="entry name" value="AFOR_N"/>
    <property type="match status" value="1"/>
</dbReference>
<evidence type="ECO:0000256" key="4">
    <source>
        <dbReference type="ARBA" id="ARBA00022723"/>
    </source>
</evidence>
<dbReference type="GO" id="GO:0009055">
    <property type="term" value="F:electron transfer activity"/>
    <property type="evidence" value="ECO:0007669"/>
    <property type="project" value="InterPro"/>
</dbReference>
<keyword evidence="5" id="KW-0560">Oxidoreductase</keyword>
<dbReference type="Proteomes" id="UP000886070">
    <property type="component" value="Unassembled WGS sequence"/>
</dbReference>
<protein>
    <submittedName>
        <fullName evidence="10">Aldehyde ferredoxin oxidoreductase</fullName>
    </submittedName>
</protein>
<evidence type="ECO:0000256" key="7">
    <source>
        <dbReference type="ARBA" id="ARBA00023014"/>
    </source>
</evidence>
<comment type="similarity">
    <text evidence="2">Belongs to the AOR/FOR family.</text>
</comment>
<evidence type="ECO:0000256" key="8">
    <source>
        <dbReference type="ARBA" id="ARBA00049934"/>
    </source>
</evidence>
<dbReference type="Pfam" id="PF01314">
    <property type="entry name" value="AFOR_C"/>
    <property type="match status" value="1"/>
</dbReference>
<keyword evidence="3" id="KW-0004">4Fe-4S</keyword>
<dbReference type="GO" id="GO:0016625">
    <property type="term" value="F:oxidoreductase activity, acting on the aldehyde or oxo group of donors, iron-sulfur protein as acceptor"/>
    <property type="evidence" value="ECO:0007669"/>
    <property type="project" value="InterPro"/>
</dbReference>
<name>A0A7V5HZA3_UNCAE</name>
<feature type="domain" description="Aldehyde ferredoxin oxidoreductase N-terminal" evidence="9">
    <location>
        <begin position="5"/>
        <end position="208"/>
    </location>
</feature>
<dbReference type="EMBL" id="DRTT01000115">
    <property type="protein sequence ID" value="HHF98668.1"/>
    <property type="molecule type" value="Genomic_DNA"/>
</dbReference>
<dbReference type="InterPro" id="IPR036503">
    <property type="entry name" value="Ald_Fedxn_OxRdtase_N_sf"/>
</dbReference>
<evidence type="ECO:0000259" key="9">
    <source>
        <dbReference type="SMART" id="SM00790"/>
    </source>
</evidence>
<reference evidence="10" key="1">
    <citation type="journal article" date="2020" name="mSystems">
        <title>Genome- and Community-Level Interaction Insights into Carbon Utilization and Element Cycling Functions of Hydrothermarchaeota in Hydrothermal Sediment.</title>
        <authorList>
            <person name="Zhou Z."/>
            <person name="Liu Y."/>
            <person name="Xu W."/>
            <person name="Pan J."/>
            <person name="Luo Z.H."/>
            <person name="Li M."/>
        </authorList>
    </citation>
    <scope>NUCLEOTIDE SEQUENCE [LARGE SCALE GENOMIC DNA]</scope>
    <source>
        <strain evidence="10">HyVt-92</strain>
    </source>
</reference>
<dbReference type="GO" id="GO:0046872">
    <property type="term" value="F:metal ion binding"/>
    <property type="evidence" value="ECO:0007669"/>
    <property type="project" value="UniProtKB-KW"/>
</dbReference>
<proteinExistence type="inferred from homology"/>
<dbReference type="InterPro" id="IPR013983">
    <property type="entry name" value="Ald_Fedxn_OxRdtase_N"/>
</dbReference>
<dbReference type="PANTHER" id="PTHR30038">
    <property type="entry name" value="ALDEHYDE FERREDOXIN OXIDOREDUCTASE"/>
    <property type="match status" value="1"/>
</dbReference>
<dbReference type="Pfam" id="PF02730">
    <property type="entry name" value="AFOR_N"/>
    <property type="match status" value="1"/>
</dbReference>
<dbReference type="InterPro" id="IPR013984">
    <property type="entry name" value="Ald_Fedxn_OxRdtase_dom2"/>
</dbReference>
<evidence type="ECO:0000256" key="3">
    <source>
        <dbReference type="ARBA" id="ARBA00022485"/>
    </source>
</evidence>
<dbReference type="InterPro" id="IPR013985">
    <property type="entry name" value="Ald_Fedxn_OxRdtase_dom3"/>
</dbReference>
<evidence type="ECO:0000256" key="6">
    <source>
        <dbReference type="ARBA" id="ARBA00023004"/>
    </source>
</evidence>
<evidence type="ECO:0000256" key="1">
    <source>
        <dbReference type="ARBA" id="ARBA00001966"/>
    </source>
</evidence>
<keyword evidence="6" id="KW-0408">Iron</keyword>
<evidence type="ECO:0000256" key="5">
    <source>
        <dbReference type="ARBA" id="ARBA00023002"/>
    </source>
</evidence>
<dbReference type="InterPro" id="IPR036021">
    <property type="entry name" value="Tungsten_al_ferr_oxy-like_C"/>
</dbReference>
<comment type="cofactor">
    <cofactor evidence="8">
        <name>tungstopterin</name>
        <dbReference type="ChEBI" id="CHEBI:30402"/>
    </cofactor>
</comment>
<dbReference type="InterPro" id="IPR051919">
    <property type="entry name" value="W-dependent_AOR"/>
</dbReference>
<dbReference type="PANTHER" id="PTHR30038:SF0">
    <property type="entry name" value="TUNGSTEN-CONTAINING ALDEHYDE FERREDOXIN OXIDOREDUCTASE"/>
    <property type="match status" value="1"/>
</dbReference>
<gene>
    <name evidence="10" type="ORF">ENL39_04190</name>
</gene>
<dbReference type="GO" id="GO:0051539">
    <property type="term" value="F:4 iron, 4 sulfur cluster binding"/>
    <property type="evidence" value="ECO:0007669"/>
    <property type="project" value="UniProtKB-KW"/>
</dbReference>
<organism evidence="10">
    <name type="scientific">Aerophobetes bacterium</name>
    <dbReference type="NCBI Taxonomy" id="2030807"/>
    <lineage>
        <taxon>Bacteria</taxon>
        <taxon>Candidatus Aerophobota</taxon>
    </lineage>
</organism>
<evidence type="ECO:0000313" key="10">
    <source>
        <dbReference type="EMBL" id="HHF98668.1"/>
    </source>
</evidence>
<comment type="cofactor">
    <cofactor evidence="1">
        <name>[4Fe-4S] cluster</name>
        <dbReference type="ChEBI" id="CHEBI:49883"/>
    </cofactor>
</comment>
<comment type="caution">
    <text evidence="10">The sequence shown here is derived from an EMBL/GenBank/DDBJ whole genome shotgun (WGS) entry which is preliminary data.</text>
</comment>
<evidence type="ECO:0000256" key="2">
    <source>
        <dbReference type="ARBA" id="ARBA00011032"/>
    </source>
</evidence>
<dbReference type="InterPro" id="IPR001203">
    <property type="entry name" value="OxRdtase_Ald_Fedxn_C"/>
</dbReference>
<dbReference type="Gene3D" id="1.10.569.10">
    <property type="entry name" value="Aldehyde Ferredoxin Oxidoreductase Protein, subunit A, domain 2"/>
    <property type="match status" value="1"/>
</dbReference>